<sequence>MAHPSRLGLSQLIQTFYAGKAALKPQARVPQLYIYYPGNQSPEVVPLVGEQYLLGRSTRSCDIAVRSDLVSQVHGLLQRRGRKYVLVDQKSTNGIYRGRRPIQQRTLRHGDRFTLGPPELAEVVRLVYVDPPRWYMRSLGYALWGVGCGVALGLGWVAVEWQKFAVTPLPAGAQGALVILSGDGQTPLRSPWNQDHQELARLEDFSPYLPQAVVASEDSRFYWHPGVDPVGVVRAVGINLLSRELREGASTITQQVARSLFREYVGTADSAGRKLREMVVALKLEAHYDKKTILTVYLNKIYLGVAGYGFEDAAQFYFAKSARNLSIAEAATLVGMLPAPNQFNPVKDYDTALGLRNRVIDRMEAQGMITAMEAKRARRSRIEISPRAKSDLQSTIAPYFYDTVLAELPQLLGKRLAEEGNFIIDTALDMKLQKRAADHLARFVATYGSTYGFDQGALVTISAQTGAVKALVGGKNYQQSQYNRITQAQRQPGSVFKVFVYGAALAQGMPVETSYECTPLGWQGVQFDGCRSGGTALDLTRSLALSENVVALRLAQAVGLAGVARWAKRLGIGAKLEPVPGLVLGQSEVTPWELTGAFTALANQGIKHPPHTITRIRDSSDCTDRTQPETCRELYRSPPGEPVIAPEVAATLTAMLQTAVASGTGRGAFLGRGEAGKTGTTNEARDMWFVGYLPGGLVTGIWLGNDNNQPTEGGSGLAAQLWGEYMGGVPTPQ</sequence>
<dbReference type="OrthoDB" id="9766909at2"/>
<dbReference type="InterPro" id="IPR001460">
    <property type="entry name" value="PCN-bd_Tpept"/>
</dbReference>
<dbReference type="GO" id="GO:0006508">
    <property type="term" value="P:proteolysis"/>
    <property type="evidence" value="ECO:0007669"/>
    <property type="project" value="UniProtKB-KW"/>
</dbReference>
<dbReference type="Pfam" id="PF00905">
    <property type="entry name" value="Transpeptidase"/>
    <property type="match status" value="1"/>
</dbReference>
<dbReference type="PANTHER" id="PTHR32282">
    <property type="entry name" value="BINDING PROTEIN TRANSPEPTIDASE, PUTATIVE-RELATED"/>
    <property type="match status" value="1"/>
</dbReference>
<evidence type="ECO:0000256" key="6">
    <source>
        <dbReference type="ARBA" id="ARBA00023268"/>
    </source>
</evidence>
<dbReference type="GO" id="GO:0030288">
    <property type="term" value="C:outer membrane-bounded periplasmic space"/>
    <property type="evidence" value="ECO:0007669"/>
    <property type="project" value="TreeGrafter"/>
</dbReference>
<dbReference type="Pfam" id="PF00498">
    <property type="entry name" value="FHA"/>
    <property type="match status" value="1"/>
</dbReference>
<dbReference type="InterPro" id="IPR012338">
    <property type="entry name" value="Beta-lactam/transpept-like"/>
</dbReference>
<keyword evidence="1" id="KW-0121">Carboxypeptidase</keyword>
<dbReference type="InterPro" id="IPR023346">
    <property type="entry name" value="Lysozyme-like_dom_sf"/>
</dbReference>
<protein>
    <submittedName>
        <fullName evidence="10">Penicillin-binding protein</fullName>
    </submittedName>
</protein>
<dbReference type="GO" id="GO:0008658">
    <property type="term" value="F:penicillin binding"/>
    <property type="evidence" value="ECO:0007669"/>
    <property type="project" value="InterPro"/>
</dbReference>
<dbReference type="InterPro" id="IPR000253">
    <property type="entry name" value="FHA_dom"/>
</dbReference>
<comment type="catalytic activity">
    <reaction evidence="7">
        <text>Preferential cleavage: (Ac)2-L-Lys-D-Ala-|-D-Ala. Also transpeptidation of peptidyl-alanyl moieties that are N-acyl substituents of D-alanine.</text>
        <dbReference type="EC" id="3.4.16.4"/>
    </reaction>
</comment>
<dbReference type="InterPro" id="IPR008984">
    <property type="entry name" value="SMAD_FHA_dom_sf"/>
</dbReference>
<evidence type="ECO:0000256" key="2">
    <source>
        <dbReference type="ARBA" id="ARBA00022670"/>
    </source>
</evidence>
<name>A0A1J0AD98_9CYAN</name>
<evidence type="ECO:0000256" key="5">
    <source>
        <dbReference type="ARBA" id="ARBA00022801"/>
    </source>
</evidence>
<dbReference type="Gene3D" id="1.10.3810.10">
    <property type="entry name" value="Biosynthetic peptidoglycan transglycosylase-like"/>
    <property type="match status" value="1"/>
</dbReference>
<reference evidence="10 11" key="1">
    <citation type="submission" date="2016-10" db="EMBL/GenBank/DDBJ databases">
        <title>Description of Gloeomargarita lithophora gen. nov., sp. nov., a thylakoid-bearing basal-branching cyanobacterium with intracellular carbonates, and proposal for Gloeomargaritales ord. nov.</title>
        <authorList>
            <person name="Moreira D."/>
            <person name="Tavera R."/>
            <person name="Benzerara K."/>
            <person name="Skouri-Panet F."/>
            <person name="Couradeau E."/>
            <person name="Gerard E."/>
            <person name="Loussert C."/>
            <person name="Novelo E."/>
            <person name="Zivanovic Y."/>
            <person name="Lopez-Garcia P."/>
        </authorList>
    </citation>
    <scope>NUCLEOTIDE SEQUENCE [LARGE SCALE GENOMIC DNA]</scope>
    <source>
        <strain evidence="10 11">D10</strain>
    </source>
</reference>
<evidence type="ECO:0000256" key="7">
    <source>
        <dbReference type="ARBA" id="ARBA00034000"/>
    </source>
</evidence>
<dbReference type="Gene3D" id="2.60.200.20">
    <property type="match status" value="1"/>
</dbReference>
<dbReference type="Pfam" id="PF00912">
    <property type="entry name" value="Transgly"/>
    <property type="match status" value="1"/>
</dbReference>
<proteinExistence type="predicted"/>
<evidence type="ECO:0000256" key="8">
    <source>
        <dbReference type="ARBA" id="ARBA00049902"/>
    </source>
</evidence>
<dbReference type="InterPro" id="IPR050396">
    <property type="entry name" value="Glycosyltr_51/Transpeptidase"/>
</dbReference>
<comment type="catalytic activity">
    <reaction evidence="8">
        <text>[GlcNAc-(1-&gt;4)-Mur2Ac(oyl-L-Ala-gamma-D-Glu-L-Lys-D-Ala-D-Ala)](n)-di-trans,octa-cis-undecaprenyl diphosphate + beta-D-GlcNAc-(1-&gt;4)-Mur2Ac(oyl-L-Ala-gamma-D-Glu-L-Lys-D-Ala-D-Ala)-di-trans,octa-cis-undecaprenyl diphosphate = [GlcNAc-(1-&gt;4)-Mur2Ac(oyl-L-Ala-gamma-D-Glu-L-Lys-D-Ala-D-Ala)](n+1)-di-trans,octa-cis-undecaprenyl diphosphate + di-trans,octa-cis-undecaprenyl diphosphate + H(+)</text>
        <dbReference type="Rhea" id="RHEA:23708"/>
        <dbReference type="Rhea" id="RHEA-COMP:9602"/>
        <dbReference type="Rhea" id="RHEA-COMP:9603"/>
        <dbReference type="ChEBI" id="CHEBI:15378"/>
        <dbReference type="ChEBI" id="CHEBI:58405"/>
        <dbReference type="ChEBI" id="CHEBI:60033"/>
        <dbReference type="ChEBI" id="CHEBI:78435"/>
        <dbReference type="EC" id="2.4.99.28"/>
    </reaction>
</comment>
<keyword evidence="6" id="KW-0511">Multifunctional enzyme</keyword>
<organism evidence="10 11">
    <name type="scientific">Gloeomargarita lithophora Alchichica-D10</name>
    <dbReference type="NCBI Taxonomy" id="1188229"/>
    <lineage>
        <taxon>Bacteria</taxon>
        <taxon>Bacillati</taxon>
        <taxon>Cyanobacteriota</taxon>
        <taxon>Cyanophyceae</taxon>
        <taxon>Gloeomargaritales</taxon>
        <taxon>Gloeomargaritaceae</taxon>
        <taxon>Gloeomargarita</taxon>
    </lineage>
</organism>
<dbReference type="GO" id="GO:0008955">
    <property type="term" value="F:peptidoglycan glycosyltransferase activity"/>
    <property type="evidence" value="ECO:0007669"/>
    <property type="project" value="UniProtKB-EC"/>
</dbReference>
<dbReference type="AlphaFoldDB" id="A0A1J0AD98"/>
<keyword evidence="3" id="KW-0328">Glycosyltransferase</keyword>
<dbReference type="GO" id="GO:0009002">
    <property type="term" value="F:serine-type D-Ala-D-Ala carboxypeptidase activity"/>
    <property type="evidence" value="ECO:0007669"/>
    <property type="project" value="UniProtKB-EC"/>
</dbReference>
<dbReference type="SUPFAM" id="SSF53955">
    <property type="entry name" value="Lysozyme-like"/>
    <property type="match status" value="1"/>
</dbReference>
<evidence type="ECO:0000256" key="4">
    <source>
        <dbReference type="ARBA" id="ARBA00022679"/>
    </source>
</evidence>
<dbReference type="RefSeq" id="WP_071454427.1">
    <property type="nucleotide sequence ID" value="NZ_CP017675.1"/>
</dbReference>
<dbReference type="STRING" id="1188229.GlitD10_1585"/>
<evidence type="ECO:0000256" key="3">
    <source>
        <dbReference type="ARBA" id="ARBA00022676"/>
    </source>
</evidence>
<keyword evidence="2" id="KW-0645">Protease</keyword>
<dbReference type="CDD" id="cd00060">
    <property type="entry name" value="FHA"/>
    <property type="match status" value="1"/>
</dbReference>
<dbReference type="Proteomes" id="UP000180235">
    <property type="component" value="Chromosome"/>
</dbReference>
<dbReference type="KEGG" id="glt:GlitD10_1585"/>
<evidence type="ECO:0000256" key="1">
    <source>
        <dbReference type="ARBA" id="ARBA00022645"/>
    </source>
</evidence>
<dbReference type="SUPFAM" id="SSF56601">
    <property type="entry name" value="beta-lactamase/transpeptidase-like"/>
    <property type="match status" value="1"/>
</dbReference>
<keyword evidence="11" id="KW-1185">Reference proteome</keyword>
<dbReference type="InterPro" id="IPR001264">
    <property type="entry name" value="Glyco_trans_51"/>
</dbReference>
<gene>
    <name evidence="10" type="ORF">GlitD10_1585</name>
</gene>
<dbReference type="InterPro" id="IPR036950">
    <property type="entry name" value="PBP_transglycosylase"/>
</dbReference>
<dbReference type="SMART" id="SM00240">
    <property type="entry name" value="FHA"/>
    <property type="match status" value="1"/>
</dbReference>
<dbReference type="GO" id="GO:0009252">
    <property type="term" value="P:peptidoglycan biosynthetic process"/>
    <property type="evidence" value="ECO:0007669"/>
    <property type="project" value="TreeGrafter"/>
</dbReference>
<feature type="domain" description="FHA" evidence="9">
    <location>
        <begin position="52"/>
        <end position="102"/>
    </location>
</feature>
<accession>A0A1J0AD98</accession>
<keyword evidence="5" id="KW-0378">Hydrolase</keyword>
<evidence type="ECO:0000259" key="9">
    <source>
        <dbReference type="PROSITE" id="PS50006"/>
    </source>
</evidence>
<dbReference type="SUPFAM" id="SSF49879">
    <property type="entry name" value="SMAD/FHA domain"/>
    <property type="match status" value="1"/>
</dbReference>
<dbReference type="Gene3D" id="3.40.710.10">
    <property type="entry name" value="DD-peptidase/beta-lactamase superfamily"/>
    <property type="match status" value="1"/>
</dbReference>
<dbReference type="EMBL" id="CP017675">
    <property type="protein sequence ID" value="APB33909.1"/>
    <property type="molecule type" value="Genomic_DNA"/>
</dbReference>
<dbReference type="PANTHER" id="PTHR32282:SF31">
    <property type="entry name" value="PEPTIDOGLYCAN GLYCOSYLTRANSFERASE"/>
    <property type="match status" value="1"/>
</dbReference>
<evidence type="ECO:0000313" key="11">
    <source>
        <dbReference type="Proteomes" id="UP000180235"/>
    </source>
</evidence>
<keyword evidence="4" id="KW-0808">Transferase</keyword>
<evidence type="ECO:0000313" key="10">
    <source>
        <dbReference type="EMBL" id="APB33909.1"/>
    </source>
</evidence>
<dbReference type="PROSITE" id="PS50006">
    <property type="entry name" value="FHA_DOMAIN"/>
    <property type="match status" value="1"/>
</dbReference>